<evidence type="ECO:0000313" key="1">
    <source>
        <dbReference type="EMBL" id="KEO73347.1"/>
    </source>
</evidence>
<evidence type="ECO:0008006" key="3">
    <source>
        <dbReference type="Google" id="ProtNLM"/>
    </source>
</evidence>
<organism evidence="1 2">
    <name type="scientific">Anditalea andensis</name>
    <dbReference type="NCBI Taxonomy" id="1048983"/>
    <lineage>
        <taxon>Bacteria</taxon>
        <taxon>Pseudomonadati</taxon>
        <taxon>Bacteroidota</taxon>
        <taxon>Cytophagia</taxon>
        <taxon>Cytophagales</taxon>
        <taxon>Cytophagaceae</taxon>
        <taxon>Anditalea</taxon>
    </lineage>
</organism>
<dbReference type="eggNOG" id="ENOG5032UAD">
    <property type="taxonomic scope" value="Bacteria"/>
</dbReference>
<comment type="caution">
    <text evidence="1">The sequence shown here is derived from an EMBL/GenBank/DDBJ whole genome shotgun (WGS) entry which is preliminary data.</text>
</comment>
<dbReference type="OrthoDB" id="1524444at2"/>
<reference evidence="1 2" key="1">
    <citation type="submission" date="2014-04" db="EMBL/GenBank/DDBJ databases">
        <title>Characterization and application of a salt tolerant electro-active bacterium.</title>
        <authorList>
            <person name="Yang L."/>
            <person name="Wei S."/>
            <person name="Tay Q.X.M."/>
        </authorList>
    </citation>
    <scope>NUCLEOTIDE SEQUENCE [LARGE SCALE GENOMIC DNA]</scope>
    <source>
        <strain evidence="1 2">LY1</strain>
    </source>
</reference>
<dbReference type="Proteomes" id="UP000027821">
    <property type="component" value="Unassembled WGS sequence"/>
</dbReference>
<dbReference type="PROSITE" id="PS51257">
    <property type="entry name" value="PROKAR_LIPOPROTEIN"/>
    <property type="match status" value="1"/>
</dbReference>
<dbReference type="EMBL" id="JMIH01000022">
    <property type="protein sequence ID" value="KEO73347.1"/>
    <property type="molecule type" value="Genomic_DNA"/>
</dbReference>
<evidence type="ECO:0000313" key="2">
    <source>
        <dbReference type="Proteomes" id="UP000027821"/>
    </source>
</evidence>
<dbReference type="RefSeq" id="WP_035075239.1">
    <property type="nucleotide sequence ID" value="NZ_JMIH01000022.1"/>
</dbReference>
<sequence>MKKTIVPFLFLFVLFIQACEGPIGREGPQGPPGPETMAETLEVELDFTAFNDFQEIYDFEPPIFDDDIVLGYIRWEIDPDQGAIWRPLPETVFFEKGVLQYKIDFTSSSFRLFLESTFNPELLESEWLENQYFRIVIIPSVFVNPAGRVDYTNLSLEDVLKLIGKTEADFKKIEKR</sequence>
<accession>A0A074LHS5</accession>
<protein>
    <recommendedName>
        <fullName evidence="3">Dihydrolipoamide dehydrogenase</fullName>
    </recommendedName>
</protein>
<gene>
    <name evidence="1" type="ORF">EL17_13455</name>
</gene>
<dbReference type="AlphaFoldDB" id="A0A074LHS5"/>
<keyword evidence="2" id="KW-1185">Reference proteome</keyword>
<dbReference type="STRING" id="1048983.EL17_13455"/>
<proteinExistence type="predicted"/>
<name>A0A074LHS5_9BACT</name>